<reference evidence="1 2" key="1">
    <citation type="journal article" date="2019" name="Commun. Biol.">
        <title>The bagworm genome reveals a unique fibroin gene that provides high tensile strength.</title>
        <authorList>
            <person name="Kono N."/>
            <person name="Nakamura H."/>
            <person name="Ohtoshi R."/>
            <person name="Tomita M."/>
            <person name="Numata K."/>
            <person name="Arakawa K."/>
        </authorList>
    </citation>
    <scope>NUCLEOTIDE SEQUENCE [LARGE SCALE GENOMIC DNA]</scope>
</reference>
<proteinExistence type="predicted"/>
<dbReference type="Proteomes" id="UP000299102">
    <property type="component" value="Unassembled WGS sequence"/>
</dbReference>
<accession>A0A4C1Z457</accession>
<evidence type="ECO:0000313" key="1">
    <source>
        <dbReference type="EMBL" id="GBP81854.1"/>
    </source>
</evidence>
<organism evidence="1 2">
    <name type="scientific">Eumeta variegata</name>
    <name type="common">Bagworm moth</name>
    <name type="synonym">Eumeta japonica</name>
    <dbReference type="NCBI Taxonomy" id="151549"/>
    <lineage>
        <taxon>Eukaryota</taxon>
        <taxon>Metazoa</taxon>
        <taxon>Ecdysozoa</taxon>
        <taxon>Arthropoda</taxon>
        <taxon>Hexapoda</taxon>
        <taxon>Insecta</taxon>
        <taxon>Pterygota</taxon>
        <taxon>Neoptera</taxon>
        <taxon>Endopterygota</taxon>
        <taxon>Lepidoptera</taxon>
        <taxon>Glossata</taxon>
        <taxon>Ditrysia</taxon>
        <taxon>Tineoidea</taxon>
        <taxon>Psychidae</taxon>
        <taxon>Oiketicinae</taxon>
        <taxon>Eumeta</taxon>
    </lineage>
</organism>
<keyword evidence="2" id="KW-1185">Reference proteome</keyword>
<gene>
    <name evidence="1" type="ORF">EVAR_59749_1</name>
</gene>
<name>A0A4C1Z457_EUMVA</name>
<evidence type="ECO:0000313" key="2">
    <source>
        <dbReference type="Proteomes" id="UP000299102"/>
    </source>
</evidence>
<sequence length="137" mass="15249">MGGCHHIHLGCNSALSLDADLGSDLDILQLEHKKASVGIKLAETREDIEGILVSTPVQDARTRTHAHAHLKNSDASNLPPCKPELCQQSFRANYIAKELANNDKNDDDDDDDELNLKYQNWLDDEASNDCHDDDRDD</sequence>
<dbReference type="EMBL" id="BGZK01001534">
    <property type="protein sequence ID" value="GBP81854.1"/>
    <property type="molecule type" value="Genomic_DNA"/>
</dbReference>
<dbReference type="AlphaFoldDB" id="A0A4C1Z457"/>
<comment type="caution">
    <text evidence="1">The sequence shown here is derived from an EMBL/GenBank/DDBJ whole genome shotgun (WGS) entry which is preliminary data.</text>
</comment>
<protein>
    <submittedName>
        <fullName evidence="1">Uncharacterized protein</fullName>
    </submittedName>
</protein>